<dbReference type="Proteomes" id="UP000574276">
    <property type="component" value="Unassembled WGS sequence"/>
</dbReference>
<keyword evidence="1" id="KW-1133">Transmembrane helix</keyword>
<organism evidence="2 3">
    <name type="scientific">Variimorphobacter saccharofermentans</name>
    <dbReference type="NCBI Taxonomy" id="2755051"/>
    <lineage>
        <taxon>Bacteria</taxon>
        <taxon>Bacillati</taxon>
        <taxon>Bacillota</taxon>
        <taxon>Clostridia</taxon>
        <taxon>Lachnospirales</taxon>
        <taxon>Lachnospiraceae</taxon>
        <taxon>Variimorphobacter</taxon>
    </lineage>
</organism>
<keyword evidence="1" id="KW-0812">Transmembrane</keyword>
<evidence type="ECO:0000313" key="2">
    <source>
        <dbReference type="EMBL" id="MBB2181499.1"/>
    </source>
</evidence>
<protein>
    <recommendedName>
        <fullName evidence="4">CARDB domain-containing protein</fullName>
    </recommendedName>
</protein>
<gene>
    <name evidence="2" type="ORF">H0486_01145</name>
</gene>
<dbReference type="PANTHER" id="PTHR35902">
    <property type="entry name" value="S-LAYER DOMAIN-LIKE PROTEIN-RELATED"/>
    <property type="match status" value="1"/>
</dbReference>
<sequence>MRVKRILVAVFAFVIFAVGLSGNEKIASAVRTESIMVGDDGVYTVTPGDTVRIKIPLKAIGVSADYKDVNVIDENTKSPFTISKPKILTDHSKDISYISVAEFVYATFDVKVKETAKMGDYPMKLQITAWDYQAGYDENNNLSTYPLSVDFKLVVLAEKGPSQITISRVKCDNPMIGAYTNLNFAIKNEGEITARGLYYSINYGDSGIKGDYSSKKFKLGDLTPGTEKQVILPISILSTATEGKKTLTVNFEYKNLDGEAITDSYNIDVEIMKNDKAPNLIIESVEYEGDIKPGENIVVKPILKNVGGSIAKDIYLTVDASSLGKEGFIKNYFDDLWVTDIKADSKKKAEIPLTVSKGAVSGVKELVINIKYVDNKGLSYTKSETVYPDILGQGEGSSLLISNVSQSQASPSAGGRLDVSFQLENKGISDITDLKIMLDGLTGDTFIPVDSDPYIYIDKIEGGSKKGVKIPLILSDTIPEGMNNLTLKIKHSQDAEGTTVIVPVTGVVNDLGSNSKPKLIISKYTADTEELRAGSTFNLTFDLYNTNAAIAAKNITVTITQADTQTENVFSVTQGSNSFFINKIGPGETVQNTIELKVKADAKTAAYPIVLEIEYEYDGIKPNPETGEIGELKKEKLNLQVVENSRPVVDNVNVYSWDGNVSVGNPAMLSFEFYNMGRSPLNNVIATVEGDFTKSGGDMYFIGNVAEGTSAYVEFEVLPNIEGVAKGLVRITFEDSNGDKIEYTKDFETQVQSAIVFDPGMGDGGMMDAFNPMEQEVKKNILPLWLFIICQIAIAAVFIPITRKIVISAYKSKLLKEEQEQ</sequence>
<evidence type="ECO:0000313" key="3">
    <source>
        <dbReference type="Proteomes" id="UP000574276"/>
    </source>
</evidence>
<dbReference type="InterPro" id="IPR013783">
    <property type="entry name" value="Ig-like_fold"/>
</dbReference>
<keyword evidence="3" id="KW-1185">Reference proteome</keyword>
<keyword evidence="1" id="KW-0472">Membrane</keyword>
<evidence type="ECO:0008006" key="4">
    <source>
        <dbReference type="Google" id="ProtNLM"/>
    </source>
</evidence>
<dbReference type="Gene3D" id="2.60.40.10">
    <property type="entry name" value="Immunoglobulins"/>
    <property type="match status" value="1"/>
</dbReference>
<feature type="transmembrane region" description="Helical" evidence="1">
    <location>
        <begin position="782"/>
        <end position="801"/>
    </location>
</feature>
<evidence type="ECO:0000256" key="1">
    <source>
        <dbReference type="SAM" id="Phobius"/>
    </source>
</evidence>
<dbReference type="RefSeq" id="WP_228351277.1">
    <property type="nucleotide sequence ID" value="NZ_JACEGA010000001.1"/>
</dbReference>
<comment type="caution">
    <text evidence="2">The sequence shown here is derived from an EMBL/GenBank/DDBJ whole genome shotgun (WGS) entry which is preliminary data.</text>
</comment>
<dbReference type="AlphaFoldDB" id="A0A839JY01"/>
<reference evidence="2 3" key="1">
    <citation type="submission" date="2020-07" db="EMBL/GenBank/DDBJ databases">
        <title>Characterization and genome sequencing of isolate MD1, a novel member within the family Lachnospiraceae.</title>
        <authorList>
            <person name="Rettenmaier R."/>
            <person name="Di Bello L."/>
            <person name="Zinser C."/>
            <person name="Scheitz K."/>
            <person name="Liebl W."/>
            <person name="Zverlov V."/>
        </authorList>
    </citation>
    <scope>NUCLEOTIDE SEQUENCE [LARGE SCALE GENOMIC DNA]</scope>
    <source>
        <strain evidence="2 3">MD1</strain>
    </source>
</reference>
<dbReference type="PANTHER" id="PTHR35902:SF3">
    <property type="entry name" value="NPCBM-ASSOCIATED, NEW3 DOMAIN OF ALPHA-GALACTOSIDASE"/>
    <property type="match status" value="1"/>
</dbReference>
<dbReference type="EMBL" id="JACEGA010000001">
    <property type="protein sequence ID" value="MBB2181499.1"/>
    <property type="molecule type" value="Genomic_DNA"/>
</dbReference>
<name>A0A839JY01_9FIRM</name>
<proteinExistence type="predicted"/>
<accession>A0A839JY01</accession>